<comment type="caution">
    <text evidence="2">The sequence shown here is derived from an EMBL/GenBank/DDBJ whole genome shotgun (WGS) entry which is preliminary data.</text>
</comment>
<evidence type="ECO:0000256" key="1">
    <source>
        <dbReference type="SAM" id="Phobius"/>
    </source>
</evidence>
<sequence>PRSSGFDSLYRSQSSLFAFLVTWEGFFFCLVLLRGQPALVGAMSIRGVREEKGCRTNGVLARRGREKTCVNVIFYDVKLKNQKIGC</sequence>
<proteinExistence type="predicted"/>
<accession>A0A9P9F5Z9</accession>
<protein>
    <submittedName>
        <fullName evidence="2">Uncharacterized protein</fullName>
    </submittedName>
</protein>
<dbReference type="EMBL" id="JAGMUV010000006">
    <property type="protein sequence ID" value="KAH7152856.1"/>
    <property type="molecule type" value="Genomic_DNA"/>
</dbReference>
<keyword evidence="3" id="KW-1185">Reference proteome</keyword>
<evidence type="ECO:0000313" key="3">
    <source>
        <dbReference type="Proteomes" id="UP000738349"/>
    </source>
</evidence>
<feature type="transmembrane region" description="Helical" evidence="1">
    <location>
        <begin position="15"/>
        <end position="33"/>
    </location>
</feature>
<gene>
    <name evidence="2" type="ORF">EDB81DRAFT_789873</name>
</gene>
<keyword evidence="1" id="KW-0472">Membrane</keyword>
<reference evidence="2" key="1">
    <citation type="journal article" date="2021" name="Nat. Commun.">
        <title>Genetic determinants of endophytism in the Arabidopsis root mycobiome.</title>
        <authorList>
            <person name="Mesny F."/>
            <person name="Miyauchi S."/>
            <person name="Thiergart T."/>
            <person name="Pickel B."/>
            <person name="Atanasova L."/>
            <person name="Karlsson M."/>
            <person name="Huettel B."/>
            <person name="Barry K.W."/>
            <person name="Haridas S."/>
            <person name="Chen C."/>
            <person name="Bauer D."/>
            <person name="Andreopoulos W."/>
            <person name="Pangilinan J."/>
            <person name="LaButti K."/>
            <person name="Riley R."/>
            <person name="Lipzen A."/>
            <person name="Clum A."/>
            <person name="Drula E."/>
            <person name="Henrissat B."/>
            <person name="Kohler A."/>
            <person name="Grigoriev I.V."/>
            <person name="Martin F.M."/>
            <person name="Hacquard S."/>
        </authorList>
    </citation>
    <scope>NUCLEOTIDE SEQUENCE</scope>
    <source>
        <strain evidence="2">MPI-CAGE-AT-0147</strain>
    </source>
</reference>
<feature type="non-terminal residue" evidence="2">
    <location>
        <position position="1"/>
    </location>
</feature>
<keyword evidence="1" id="KW-0812">Transmembrane</keyword>
<keyword evidence="1" id="KW-1133">Transmembrane helix</keyword>
<evidence type="ECO:0000313" key="2">
    <source>
        <dbReference type="EMBL" id="KAH7152856.1"/>
    </source>
</evidence>
<dbReference type="Proteomes" id="UP000738349">
    <property type="component" value="Unassembled WGS sequence"/>
</dbReference>
<name>A0A9P9F5Z9_9HYPO</name>
<dbReference type="AlphaFoldDB" id="A0A9P9F5Z9"/>
<organism evidence="2 3">
    <name type="scientific">Dactylonectria macrodidyma</name>
    <dbReference type="NCBI Taxonomy" id="307937"/>
    <lineage>
        <taxon>Eukaryota</taxon>
        <taxon>Fungi</taxon>
        <taxon>Dikarya</taxon>
        <taxon>Ascomycota</taxon>
        <taxon>Pezizomycotina</taxon>
        <taxon>Sordariomycetes</taxon>
        <taxon>Hypocreomycetidae</taxon>
        <taxon>Hypocreales</taxon>
        <taxon>Nectriaceae</taxon>
        <taxon>Dactylonectria</taxon>
    </lineage>
</organism>